<organism evidence="7 8">
    <name type="scientific">Caldovatus sediminis</name>
    <dbReference type="NCBI Taxonomy" id="2041189"/>
    <lineage>
        <taxon>Bacteria</taxon>
        <taxon>Pseudomonadati</taxon>
        <taxon>Pseudomonadota</taxon>
        <taxon>Alphaproteobacteria</taxon>
        <taxon>Acetobacterales</taxon>
        <taxon>Roseomonadaceae</taxon>
        <taxon>Caldovatus</taxon>
    </lineage>
</organism>
<dbReference type="Proteomes" id="UP000597507">
    <property type="component" value="Unassembled WGS sequence"/>
</dbReference>
<dbReference type="GO" id="GO:0000908">
    <property type="term" value="F:taurine dioxygenase activity"/>
    <property type="evidence" value="ECO:0007669"/>
    <property type="project" value="TreeGrafter"/>
</dbReference>
<dbReference type="GO" id="GO:0005737">
    <property type="term" value="C:cytoplasm"/>
    <property type="evidence" value="ECO:0007669"/>
    <property type="project" value="TreeGrafter"/>
</dbReference>
<proteinExistence type="inferred from homology"/>
<evidence type="ECO:0000256" key="1">
    <source>
        <dbReference type="ARBA" id="ARBA00005896"/>
    </source>
</evidence>
<gene>
    <name evidence="7" type="ORF">GCM10010964_26580</name>
</gene>
<keyword evidence="8" id="KW-1185">Reference proteome</keyword>
<dbReference type="Gene3D" id="3.60.130.10">
    <property type="entry name" value="Clavaminate synthase-like"/>
    <property type="match status" value="1"/>
</dbReference>
<dbReference type="GO" id="GO:0046872">
    <property type="term" value="F:metal ion binding"/>
    <property type="evidence" value="ECO:0007669"/>
    <property type="project" value="UniProtKB-KW"/>
</dbReference>
<comment type="caution">
    <text evidence="7">The sequence shown here is derived from an EMBL/GenBank/DDBJ whole genome shotgun (WGS) entry which is preliminary data.</text>
</comment>
<evidence type="ECO:0000259" key="6">
    <source>
        <dbReference type="Pfam" id="PF02668"/>
    </source>
</evidence>
<dbReference type="AlphaFoldDB" id="A0A8J2ZCQ1"/>
<protein>
    <submittedName>
        <fullName evidence="7">TauD/TfdA family dioxygenase</fullName>
    </submittedName>
</protein>
<dbReference type="GO" id="GO:0006790">
    <property type="term" value="P:sulfur compound metabolic process"/>
    <property type="evidence" value="ECO:0007669"/>
    <property type="project" value="TreeGrafter"/>
</dbReference>
<dbReference type="RefSeq" id="WP_188900963.1">
    <property type="nucleotide sequence ID" value="NZ_BMKS01000007.1"/>
</dbReference>
<feature type="domain" description="TauD/TfdA-like" evidence="6">
    <location>
        <begin position="12"/>
        <end position="279"/>
    </location>
</feature>
<dbReference type="EMBL" id="BMKS01000007">
    <property type="protein sequence ID" value="GGG37406.1"/>
    <property type="molecule type" value="Genomic_DNA"/>
</dbReference>
<dbReference type="PANTHER" id="PTHR30468:SF1">
    <property type="entry name" value="ALPHA-KETOGLUTARATE-DEPENDENT SULFONATE DIOXYGENASE"/>
    <property type="match status" value="1"/>
</dbReference>
<evidence type="ECO:0000313" key="7">
    <source>
        <dbReference type="EMBL" id="GGG37406.1"/>
    </source>
</evidence>
<keyword evidence="4" id="KW-0560">Oxidoreductase</keyword>
<reference evidence="7 8" key="1">
    <citation type="journal article" date="2014" name="Int. J. Syst. Evol. Microbiol.">
        <title>Complete genome sequence of Corynebacterium casei LMG S-19264T (=DSM 44701T), isolated from a smear-ripened cheese.</title>
        <authorList>
            <consortium name="US DOE Joint Genome Institute (JGI-PGF)"/>
            <person name="Walter F."/>
            <person name="Albersmeier A."/>
            <person name="Kalinowski J."/>
            <person name="Ruckert C."/>
        </authorList>
    </citation>
    <scope>NUCLEOTIDE SEQUENCE [LARGE SCALE GENOMIC DNA]</scope>
    <source>
        <strain evidence="7 8">CGMCC 1.16330</strain>
    </source>
</reference>
<name>A0A8J2ZCQ1_9PROT</name>
<dbReference type="InterPro" id="IPR042098">
    <property type="entry name" value="TauD-like_sf"/>
</dbReference>
<comment type="similarity">
    <text evidence="1">Belongs to the TfdA dioxygenase family.</text>
</comment>
<evidence type="ECO:0000256" key="5">
    <source>
        <dbReference type="ARBA" id="ARBA00023004"/>
    </source>
</evidence>
<keyword evidence="2" id="KW-0479">Metal-binding</keyword>
<evidence type="ECO:0000256" key="4">
    <source>
        <dbReference type="ARBA" id="ARBA00023002"/>
    </source>
</evidence>
<dbReference type="InterPro" id="IPR003819">
    <property type="entry name" value="TauD/TfdA-like"/>
</dbReference>
<keyword evidence="3 7" id="KW-0223">Dioxygenase</keyword>
<evidence type="ECO:0000313" key="8">
    <source>
        <dbReference type="Proteomes" id="UP000597507"/>
    </source>
</evidence>
<sequence length="287" mass="32264">MTAEPDGITVVPSGAALGADVRGVDLRRVDDAAFAVIRRAWLGHKVLRFRGQDLDDDALAEFSRRFGELDMAPITRSGRPFQPDRPEVTVISNIVVDGQPIGGLGAGEAEWHSDMSYNEIPPDGSLLYGIEVPEGHGDTWFADMVAAHDALPEAMRARLAGLKCKHDATRNSAGELRAGYEEHYEPEDRPGAVHPMVRTHPETGRKALFLGRRRNAHVVGLPPEESDRLLDELWAFCTRPRFVWVQKWRQGDAVLWDNRCVLHRRDPFDPSLRRLMHRTQIRGSRPY</sequence>
<accession>A0A8J2ZCQ1</accession>
<dbReference type="InterPro" id="IPR051323">
    <property type="entry name" value="AtsK-like"/>
</dbReference>
<evidence type="ECO:0000256" key="3">
    <source>
        <dbReference type="ARBA" id="ARBA00022964"/>
    </source>
</evidence>
<dbReference type="Pfam" id="PF02668">
    <property type="entry name" value="TauD"/>
    <property type="match status" value="1"/>
</dbReference>
<dbReference type="SUPFAM" id="SSF51197">
    <property type="entry name" value="Clavaminate synthase-like"/>
    <property type="match status" value="1"/>
</dbReference>
<evidence type="ECO:0000256" key="2">
    <source>
        <dbReference type="ARBA" id="ARBA00022723"/>
    </source>
</evidence>
<dbReference type="PANTHER" id="PTHR30468">
    <property type="entry name" value="ALPHA-KETOGLUTARATE-DEPENDENT SULFONATE DIOXYGENASE"/>
    <property type="match status" value="1"/>
</dbReference>
<keyword evidence="5" id="KW-0408">Iron</keyword>